<name>A0A5C5FT80_9BASI</name>
<dbReference type="Gene3D" id="3.20.20.100">
    <property type="entry name" value="NADP-dependent oxidoreductase domain"/>
    <property type="match status" value="1"/>
</dbReference>
<dbReference type="InterPro" id="IPR023210">
    <property type="entry name" value="NADP_OxRdtase_dom"/>
</dbReference>
<dbReference type="Pfam" id="PF00248">
    <property type="entry name" value="Aldo_ket_red"/>
    <property type="match status" value="1"/>
</dbReference>
<organism evidence="3 4">
    <name type="scientific">Rhodotorula diobovata</name>
    <dbReference type="NCBI Taxonomy" id="5288"/>
    <lineage>
        <taxon>Eukaryota</taxon>
        <taxon>Fungi</taxon>
        <taxon>Dikarya</taxon>
        <taxon>Basidiomycota</taxon>
        <taxon>Pucciniomycotina</taxon>
        <taxon>Microbotryomycetes</taxon>
        <taxon>Sporidiobolales</taxon>
        <taxon>Sporidiobolaceae</taxon>
        <taxon>Rhodotorula</taxon>
    </lineage>
</organism>
<sequence length="348" mass="39289">MPAATTNVPVSLGLMTWGREGVEMARVHDLAGCEKMLDVFLAHGHNEVDSALIYGEGSSEEYLGQIDWKGRGVVVDTKLAPGQYAGRDVKFTLDSMRKYIDVQLEAIKTDKFHLWYLHMPDASTSLEETLEAVNTLHKEGKFERFGVSNYSAAQVDDFCAIADKKGWIKPTAYQGIYNALHRSVEKELFPVLRKHGISFYEFNPLGGGIFTGQLKRDNEVEKGSRFDPNTAQGKNYRQRYWRDEYFQALDLIEPVAKSNNLTLAEVRRRSLSLRAERVEQAPIALRWVSHHSLLSRDKGDNILIGASSVKHLESNLVDLEKGPLPQDVLDALDKAWDLVKEVASPYHR</sequence>
<dbReference type="CDD" id="cd19075">
    <property type="entry name" value="AKR_AKR7A1-5"/>
    <property type="match status" value="1"/>
</dbReference>
<evidence type="ECO:0000256" key="1">
    <source>
        <dbReference type="ARBA" id="ARBA00023002"/>
    </source>
</evidence>
<dbReference type="InterPro" id="IPR050523">
    <property type="entry name" value="AKR_Detox_Biosynth"/>
</dbReference>
<dbReference type="EMBL" id="SOZI01000113">
    <property type="protein sequence ID" value="TNY18991.1"/>
    <property type="molecule type" value="Genomic_DNA"/>
</dbReference>
<accession>A0A5C5FT80</accession>
<evidence type="ECO:0000313" key="4">
    <source>
        <dbReference type="Proteomes" id="UP000311382"/>
    </source>
</evidence>
<proteinExistence type="predicted"/>
<protein>
    <submittedName>
        <fullName evidence="3">Aldo/keto reductase</fullName>
    </submittedName>
</protein>
<dbReference type="OrthoDB" id="2310150at2759"/>
<comment type="caution">
    <text evidence="3">The sequence shown here is derived from an EMBL/GenBank/DDBJ whole genome shotgun (WGS) entry which is preliminary data.</text>
</comment>
<gene>
    <name evidence="3" type="ORF">DMC30DRAFT_26730</name>
</gene>
<evidence type="ECO:0000259" key="2">
    <source>
        <dbReference type="Pfam" id="PF00248"/>
    </source>
</evidence>
<dbReference type="SUPFAM" id="SSF51430">
    <property type="entry name" value="NAD(P)-linked oxidoreductase"/>
    <property type="match status" value="1"/>
</dbReference>
<dbReference type="GO" id="GO:0016491">
    <property type="term" value="F:oxidoreductase activity"/>
    <property type="evidence" value="ECO:0007669"/>
    <property type="project" value="UniProtKB-KW"/>
</dbReference>
<dbReference type="Proteomes" id="UP000311382">
    <property type="component" value="Unassembled WGS sequence"/>
</dbReference>
<keyword evidence="4" id="KW-1185">Reference proteome</keyword>
<feature type="domain" description="NADP-dependent oxidoreductase" evidence="2">
    <location>
        <begin position="10"/>
        <end position="336"/>
    </location>
</feature>
<evidence type="ECO:0000313" key="3">
    <source>
        <dbReference type="EMBL" id="TNY18991.1"/>
    </source>
</evidence>
<dbReference type="InterPro" id="IPR036812">
    <property type="entry name" value="NAD(P)_OxRdtase_dom_sf"/>
</dbReference>
<dbReference type="STRING" id="5288.A0A5C5FT80"/>
<dbReference type="PANTHER" id="PTHR43364">
    <property type="entry name" value="NADH-SPECIFIC METHYLGLYOXAL REDUCTASE-RELATED"/>
    <property type="match status" value="1"/>
</dbReference>
<dbReference type="AlphaFoldDB" id="A0A5C5FT80"/>
<reference evidence="3 4" key="1">
    <citation type="submission" date="2019-03" db="EMBL/GenBank/DDBJ databases">
        <title>Rhodosporidium diobovatum UCD-FST 08-225 genome sequencing, assembly, and annotation.</title>
        <authorList>
            <person name="Fakankun I.U."/>
            <person name="Fristensky B."/>
            <person name="Levin D.B."/>
        </authorList>
    </citation>
    <scope>NUCLEOTIDE SEQUENCE [LARGE SCALE GENOMIC DNA]</scope>
    <source>
        <strain evidence="3 4">UCD-FST 08-225</strain>
    </source>
</reference>
<dbReference type="PANTHER" id="PTHR43364:SF4">
    <property type="entry name" value="NAD(P)-LINKED OXIDOREDUCTASE SUPERFAMILY PROTEIN"/>
    <property type="match status" value="1"/>
</dbReference>
<keyword evidence="1" id="KW-0560">Oxidoreductase</keyword>